<evidence type="ECO:0000313" key="3">
    <source>
        <dbReference type="EMBL" id="SDG02566.1"/>
    </source>
</evidence>
<dbReference type="OrthoDB" id="9807574at2"/>
<dbReference type="InterPro" id="IPR005618">
    <property type="entry name" value="OMPW"/>
</dbReference>
<dbReference type="AlphaFoldDB" id="A0A1G7QVL4"/>
<feature type="chain" id="PRO_5011460919" evidence="2">
    <location>
        <begin position="25"/>
        <end position="217"/>
    </location>
</feature>
<protein>
    <submittedName>
        <fullName evidence="3">Outer membrane protein</fullName>
    </submittedName>
</protein>
<dbReference type="PANTHER" id="PTHR36920:SF1">
    <property type="entry name" value="OUTER MEMBRANE PROTEIN W"/>
    <property type="match status" value="1"/>
</dbReference>
<dbReference type="GO" id="GO:0055085">
    <property type="term" value="P:transmembrane transport"/>
    <property type="evidence" value="ECO:0007669"/>
    <property type="project" value="TreeGrafter"/>
</dbReference>
<dbReference type="EMBL" id="FNCE01000004">
    <property type="protein sequence ID" value="SDG02566.1"/>
    <property type="molecule type" value="Genomic_DNA"/>
</dbReference>
<dbReference type="SUPFAM" id="SSF56925">
    <property type="entry name" value="OMPA-like"/>
    <property type="match status" value="1"/>
</dbReference>
<keyword evidence="2" id="KW-0732">Signal</keyword>
<dbReference type="PANTHER" id="PTHR36920">
    <property type="match status" value="1"/>
</dbReference>
<feature type="signal peptide" evidence="2">
    <location>
        <begin position="1"/>
        <end position="24"/>
    </location>
</feature>
<dbReference type="Proteomes" id="UP000199415">
    <property type="component" value="Unassembled WGS sequence"/>
</dbReference>
<accession>A0A1G7QVL4</accession>
<keyword evidence="4" id="KW-1185">Reference proteome</keyword>
<proteinExistence type="inferred from homology"/>
<evidence type="ECO:0000313" key="4">
    <source>
        <dbReference type="Proteomes" id="UP000199415"/>
    </source>
</evidence>
<dbReference type="InterPro" id="IPR011250">
    <property type="entry name" value="OMP/PagP_B-barrel"/>
</dbReference>
<name>A0A1G7QVL4_9PROT</name>
<evidence type="ECO:0000256" key="2">
    <source>
        <dbReference type="SAM" id="SignalP"/>
    </source>
</evidence>
<organism evidence="3 4">
    <name type="scientific">Limimonas halophila</name>
    <dbReference type="NCBI Taxonomy" id="1082479"/>
    <lineage>
        <taxon>Bacteria</taxon>
        <taxon>Pseudomonadati</taxon>
        <taxon>Pseudomonadota</taxon>
        <taxon>Alphaproteobacteria</taxon>
        <taxon>Rhodospirillales</taxon>
        <taxon>Rhodovibrionaceae</taxon>
        <taxon>Limimonas</taxon>
    </lineage>
</organism>
<dbReference type="Pfam" id="PF03922">
    <property type="entry name" value="OmpW"/>
    <property type="match status" value="1"/>
</dbReference>
<dbReference type="GO" id="GO:0019867">
    <property type="term" value="C:outer membrane"/>
    <property type="evidence" value="ECO:0007669"/>
    <property type="project" value="InterPro"/>
</dbReference>
<evidence type="ECO:0000256" key="1">
    <source>
        <dbReference type="ARBA" id="ARBA00009330"/>
    </source>
</evidence>
<dbReference type="Gene3D" id="2.40.160.20">
    <property type="match status" value="1"/>
</dbReference>
<dbReference type="STRING" id="1082479.SAMN05216241_104164"/>
<gene>
    <name evidence="3" type="ORF">SAMN05216241_104164</name>
</gene>
<comment type="similarity">
    <text evidence="1">Belongs to the OmpW/AlkL family.</text>
</comment>
<sequence length="217" mass="22428">MQMKRIAVGALAAAAMLAPVTAAAQNFEPKTAGDIMVRGRAIGILPDEGASISPGGGDIDIEDKVVPELDVTYFVTDHIAAELIAATARHDVSVDGNAALGDASLGDVRLLPPTLTAQYHFRPSERISPYVGAGVNYTAFFDESPGALDSVDYDNSFGAALQAGVDVAISGGWFVNADVKKLFLDTDVSGSVGGTAVDAGEVDVDPWIVGVGLGYRF</sequence>
<reference evidence="3 4" key="1">
    <citation type="submission" date="2016-10" db="EMBL/GenBank/DDBJ databases">
        <authorList>
            <person name="de Groot N.N."/>
        </authorList>
    </citation>
    <scope>NUCLEOTIDE SEQUENCE [LARGE SCALE GENOMIC DNA]</scope>
    <source>
        <strain evidence="3 4">DSM 25584</strain>
    </source>
</reference>